<dbReference type="InterPro" id="IPR006124">
    <property type="entry name" value="Metalloenzyme"/>
</dbReference>
<feature type="binding site" evidence="9 12">
    <location>
        <position position="335"/>
    </location>
    <ligand>
        <name>substrate</name>
    </ligand>
</feature>
<feature type="domain" description="Metalloenzyme" evidence="14">
    <location>
        <begin position="5"/>
        <end position="498"/>
    </location>
</feature>
<keyword evidence="8 9" id="KW-0413">Isomerase</keyword>
<protein>
    <recommendedName>
        <fullName evidence="9 10">2,3-bisphosphoglycerate-independent phosphoglycerate mutase</fullName>
        <shortName evidence="9">BPG-independent PGAM</shortName>
        <shortName evidence="9">Phosphoglyceromutase</shortName>
        <shortName evidence="9">iPGM</shortName>
        <ecNumber evidence="9 10">5.4.2.12</ecNumber>
    </recommendedName>
</protein>
<evidence type="ECO:0000256" key="10">
    <source>
        <dbReference type="NCBIfam" id="TIGR01307"/>
    </source>
</evidence>
<dbReference type="PIRSF" id="PIRSF001492">
    <property type="entry name" value="IPGAM"/>
    <property type="match status" value="1"/>
</dbReference>
<dbReference type="Pfam" id="PF01676">
    <property type="entry name" value="Metalloenzyme"/>
    <property type="match status" value="1"/>
</dbReference>
<evidence type="ECO:0000256" key="2">
    <source>
        <dbReference type="ARBA" id="ARBA00002315"/>
    </source>
</evidence>
<dbReference type="PANTHER" id="PTHR31637:SF0">
    <property type="entry name" value="2,3-BISPHOSPHOGLYCERATE-INDEPENDENT PHOSPHOGLYCERATE MUTASE"/>
    <property type="match status" value="1"/>
</dbReference>
<dbReference type="InterPro" id="IPR011258">
    <property type="entry name" value="BPG-indep_PGM_N"/>
</dbReference>
<dbReference type="GO" id="GO:0005829">
    <property type="term" value="C:cytosol"/>
    <property type="evidence" value="ECO:0007669"/>
    <property type="project" value="TreeGrafter"/>
</dbReference>
<feature type="binding site" evidence="9 12">
    <location>
        <begin position="262"/>
        <end position="265"/>
    </location>
    <ligand>
        <name>substrate</name>
    </ligand>
</feature>
<evidence type="ECO:0000313" key="16">
    <source>
        <dbReference type="EMBL" id="SEH93977.1"/>
    </source>
</evidence>
<dbReference type="OrthoDB" id="9800863at2"/>
<dbReference type="InterPro" id="IPR005995">
    <property type="entry name" value="Pgm_bpd_ind"/>
</dbReference>
<dbReference type="EMBL" id="LT629973">
    <property type="protein sequence ID" value="SEH93977.1"/>
    <property type="molecule type" value="Genomic_DNA"/>
</dbReference>
<feature type="binding site" evidence="9 13">
    <location>
        <position position="460"/>
    </location>
    <ligand>
        <name>Mn(2+)</name>
        <dbReference type="ChEBI" id="CHEBI:29035"/>
        <label>1</label>
    </ligand>
</feature>
<reference evidence="17" key="1">
    <citation type="submission" date="2016-09" db="EMBL/GenBank/DDBJ databases">
        <authorList>
            <person name="Koehorst J."/>
        </authorList>
    </citation>
    <scope>NUCLEOTIDE SEQUENCE [LARGE SCALE GENOMIC DNA]</scope>
</reference>
<feature type="binding site" evidence="9 12">
    <location>
        <begin position="157"/>
        <end position="158"/>
    </location>
    <ligand>
        <name>substrate</name>
    </ligand>
</feature>
<keyword evidence="17" id="KW-1185">Reference proteome</keyword>
<dbReference type="GO" id="GO:0004619">
    <property type="term" value="F:phosphoglycerate mutase activity"/>
    <property type="evidence" value="ECO:0007669"/>
    <property type="project" value="UniProtKB-UniRule"/>
</dbReference>
<comment type="function">
    <text evidence="2 9">Catalyzes the interconversion of 2-phosphoglycerate and 3-phosphoglycerate.</text>
</comment>
<feature type="binding site" evidence="9 13">
    <location>
        <position position="401"/>
    </location>
    <ligand>
        <name>Mn(2+)</name>
        <dbReference type="ChEBI" id="CHEBI:29035"/>
        <label>1</label>
    </ligand>
</feature>
<dbReference type="NCBIfam" id="TIGR01307">
    <property type="entry name" value="pgm_bpd_ind"/>
    <property type="match status" value="1"/>
</dbReference>
<evidence type="ECO:0000256" key="8">
    <source>
        <dbReference type="ARBA" id="ARBA00023235"/>
    </source>
</evidence>
<feature type="active site" description="Phosphoserine intermediate" evidence="9 11">
    <location>
        <position position="68"/>
    </location>
</feature>
<sequence length="512" mass="55983">MSKNPVVLIIRDGWGRNPQGPEAAQCAGDATVLANTPFTDKLLAECPHSLLGASGEAVGLPDGQMGNSEVGHLNLGAGRVVYQDLCRVDLAIKDGSLKQNKPLQDAYAKAKDSRLHLMGLVSDGGVHSHINHLVGLVRLAYEAGVRDICIHAITDGRDCSPTSGAGFIKQLQDAIAPYGAKIATVIGRFYAMDRDKRWDRNKLAWDAIVLGRGEQCTCTPAEYVEQRYAAGETDEFLKPGIFAYGNEQRVRDNDVVFFFNFRADRARQISEAFLYPEFDGFEREVQPKIEYLTLTEYDAKYPSPIVFDQEKLDNILGEVLAENHLKQLRIAETEKYAHVTFFFNGGVEKQFDGEDRILVPSPREVATYDLKPQMSASEVADKFVDAIGNYDVAIMNFANPDMVGHTGYLEAGIAACEAVDKALERCVTKIRELGGKALICADHGNCENMLNADGSVNTAHTTNLVDLIYVGPDQDKVKLSDGILADLSPTILALLGIAQPKEMTGHSLVSSK</sequence>
<name>A0A1C7PDH7_9BACT</name>
<dbReference type="Proteomes" id="UP000176204">
    <property type="component" value="Chromosome I"/>
</dbReference>
<dbReference type="PANTHER" id="PTHR31637">
    <property type="entry name" value="2,3-BISPHOSPHOGLYCERATE-INDEPENDENT PHOSPHOGLYCERATE MUTASE"/>
    <property type="match status" value="1"/>
</dbReference>
<accession>A0A1C7PDH7</accession>
<evidence type="ECO:0000256" key="4">
    <source>
        <dbReference type="ARBA" id="ARBA00008819"/>
    </source>
</evidence>
<comment type="pathway">
    <text evidence="3 9">Carbohydrate degradation; glycolysis; pyruvate from D-glyceraldehyde 3-phosphate: step 3/5.</text>
</comment>
<evidence type="ECO:0000256" key="1">
    <source>
        <dbReference type="ARBA" id="ARBA00000370"/>
    </source>
</evidence>
<feature type="binding site" evidence="9 13">
    <location>
        <position position="405"/>
    </location>
    <ligand>
        <name>Mn(2+)</name>
        <dbReference type="ChEBI" id="CHEBI:29035"/>
        <label>1</label>
    </ligand>
</feature>
<evidence type="ECO:0000313" key="17">
    <source>
        <dbReference type="Proteomes" id="UP000176204"/>
    </source>
</evidence>
<dbReference type="AlphaFoldDB" id="A0A1C7PDH7"/>
<keyword evidence="5 9" id="KW-0479">Metal-binding</keyword>
<dbReference type="FunFam" id="3.40.1450.10:FF:000002">
    <property type="entry name" value="2,3-bisphosphoglycerate-independent phosphoglycerate mutase"/>
    <property type="match status" value="1"/>
</dbReference>
<dbReference type="GO" id="GO:0030145">
    <property type="term" value="F:manganese ion binding"/>
    <property type="evidence" value="ECO:0007669"/>
    <property type="project" value="UniProtKB-UniRule"/>
</dbReference>
<feature type="binding site" evidence="9 12">
    <location>
        <position position="188"/>
    </location>
    <ligand>
        <name>substrate</name>
    </ligand>
</feature>
<feature type="binding site" evidence="9 13">
    <location>
        <position position="68"/>
    </location>
    <ligand>
        <name>Mn(2+)</name>
        <dbReference type="ChEBI" id="CHEBI:29035"/>
        <label>2</label>
    </ligand>
</feature>
<evidence type="ECO:0000256" key="5">
    <source>
        <dbReference type="ARBA" id="ARBA00022723"/>
    </source>
</evidence>
<evidence type="ECO:0000256" key="9">
    <source>
        <dbReference type="HAMAP-Rule" id="MF_01038"/>
    </source>
</evidence>
<dbReference type="RefSeq" id="WP_067777863.1">
    <property type="nucleotide sequence ID" value="NZ_JACVVN010000012.1"/>
</dbReference>
<feature type="domain" description="BPG-independent PGAM N-terminal" evidence="15">
    <location>
        <begin position="88"/>
        <end position="298"/>
    </location>
</feature>
<dbReference type="Gene3D" id="3.40.1450.10">
    <property type="entry name" value="BPG-independent phosphoglycerate mutase, domain B"/>
    <property type="match status" value="1"/>
</dbReference>
<feature type="binding site" evidence="9 13">
    <location>
        <position position="443"/>
    </location>
    <ligand>
        <name>Mn(2+)</name>
        <dbReference type="ChEBI" id="CHEBI:29035"/>
        <label>2</label>
    </ligand>
</feature>
<dbReference type="GO" id="GO:0006007">
    <property type="term" value="P:glucose catabolic process"/>
    <property type="evidence" value="ECO:0007669"/>
    <property type="project" value="InterPro"/>
</dbReference>
<comment type="catalytic activity">
    <reaction evidence="1 9">
        <text>(2R)-2-phosphoglycerate = (2R)-3-phosphoglycerate</text>
        <dbReference type="Rhea" id="RHEA:15901"/>
        <dbReference type="ChEBI" id="CHEBI:58272"/>
        <dbReference type="ChEBI" id="CHEBI:58289"/>
        <dbReference type="EC" id="5.4.2.12"/>
    </reaction>
</comment>
<feature type="binding site" evidence="9 12">
    <location>
        <position position="194"/>
    </location>
    <ligand>
        <name>substrate</name>
    </ligand>
</feature>
<dbReference type="KEGG" id="agl:PYTT_1905"/>
<comment type="similarity">
    <text evidence="4 9">Belongs to the BPG-independent phosphoglycerate mutase family.</text>
</comment>
<dbReference type="GO" id="GO:0006096">
    <property type="term" value="P:glycolytic process"/>
    <property type="evidence" value="ECO:0007669"/>
    <property type="project" value="UniProtKB-UniRule"/>
</dbReference>
<dbReference type="EC" id="5.4.2.12" evidence="9 10"/>
<dbReference type="UniPathway" id="UPA00109">
    <property type="reaction ID" value="UER00186"/>
</dbReference>
<dbReference type="PATRIC" id="fig|1679444.3.peg.1880"/>
<evidence type="ECO:0000256" key="13">
    <source>
        <dbReference type="PIRSR" id="PIRSR001492-3"/>
    </source>
</evidence>
<evidence type="ECO:0000256" key="11">
    <source>
        <dbReference type="PIRSR" id="PIRSR001492-1"/>
    </source>
</evidence>
<dbReference type="Gene3D" id="3.40.720.10">
    <property type="entry name" value="Alkaline Phosphatase, subunit A"/>
    <property type="match status" value="1"/>
</dbReference>
<dbReference type="HAMAP" id="MF_01038">
    <property type="entry name" value="GpmI"/>
    <property type="match status" value="1"/>
</dbReference>
<dbReference type="InterPro" id="IPR036646">
    <property type="entry name" value="PGAM_B_sf"/>
</dbReference>
<evidence type="ECO:0000256" key="3">
    <source>
        <dbReference type="ARBA" id="ARBA00004798"/>
    </source>
</evidence>
<comment type="cofactor">
    <cofactor evidence="9">
        <name>Mn(2+)</name>
        <dbReference type="ChEBI" id="CHEBI:29035"/>
    </cofactor>
    <text evidence="9">Binds 2 manganese ions per subunit.</text>
</comment>
<evidence type="ECO:0000259" key="14">
    <source>
        <dbReference type="Pfam" id="PF01676"/>
    </source>
</evidence>
<feature type="binding site" evidence="9 12">
    <location>
        <position position="127"/>
    </location>
    <ligand>
        <name>substrate</name>
    </ligand>
</feature>
<evidence type="ECO:0000256" key="6">
    <source>
        <dbReference type="ARBA" id="ARBA00023152"/>
    </source>
</evidence>
<keyword evidence="7 9" id="KW-0464">Manganese</keyword>
<dbReference type="STRING" id="1679444.PYTT_1905"/>
<feature type="binding site" evidence="9 13">
    <location>
        <position position="12"/>
    </location>
    <ligand>
        <name>Mn(2+)</name>
        <dbReference type="ChEBI" id="CHEBI:29035"/>
        <label>2</label>
    </ligand>
</feature>
<keyword evidence="6 9" id="KW-0324">Glycolysis</keyword>
<proteinExistence type="inferred from homology"/>
<evidence type="ECO:0000256" key="7">
    <source>
        <dbReference type="ARBA" id="ARBA00023211"/>
    </source>
</evidence>
<dbReference type="SUPFAM" id="SSF53649">
    <property type="entry name" value="Alkaline phosphatase-like"/>
    <property type="match status" value="1"/>
</dbReference>
<comment type="subunit">
    <text evidence="9">Monomer.</text>
</comment>
<evidence type="ECO:0000256" key="12">
    <source>
        <dbReference type="PIRSR" id="PIRSR001492-2"/>
    </source>
</evidence>
<gene>
    <name evidence="9" type="primary">gpmI</name>
    <name evidence="16" type="ORF">PYTT_1905</name>
</gene>
<organism evidence="16 17">
    <name type="scientific">Akkermansia glycaniphila</name>
    <dbReference type="NCBI Taxonomy" id="1679444"/>
    <lineage>
        <taxon>Bacteria</taxon>
        <taxon>Pseudomonadati</taxon>
        <taxon>Verrucomicrobiota</taxon>
        <taxon>Verrucomicrobiia</taxon>
        <taxon>Verrucomicrobiales</taxon>
        <taxon>Akkermansiaceae</taxon>
        <taxon>Akkermansia</taxon>
    </lineage>
</organism>
<dbReference type="CDD" id="cd16010">
    <property type="entry name" value="iPGM"/>
    <property type="match status" value="1"/>
</dbReference>
<dbReference type="InterPro" id="IPR017850">
    <property type="entry name" value="Alkaline_phosphatase_core_sf"/>
</dbReference>
<dbReference type="SUPFAM" id="SSF64158">
    <property type="entry name" value="2,3-Bisphosphoglycerate-independent phosphoglycerate mutase, substrate-binding domain"/>
    <property type="match status" value="1"/>
</dbReference>
<evidence type="ECO:0000259" key="15">
    <source>
        <dbReference type="Pfam" id="PF06415"/>
    </source>
</evidence>
<feature type="binding site" evidence="9 13">
    <location>
        <position position="442"/>
    </location>
    <ligand>
        <name>Mn(2+)</name>
        <dbReference type="ChEBI" id="CHEBI:29035"/>
        <label>2</label>
    </ligand>
</feature>
<dbReference type="Pfam" id="PF06415">
    <property type="entry name" value="iPGM_N"/>
    <property type="match status" value="1"/>
</dbReference>